<proteinExistence type="predicted"/>
<feature type="transmembrane region" description="Helical" evidence="1">
    <location>
        <begin position="42"/>
        <end position="69"/>
    </location>
</feature>
<keyword evidence="1" id="KW-0812">Transmembrane</keyword>
<keyword evidence="1" id="KW-1133">Transmembrane helix</keyword>
<protein>
    <submittedName>
        <fullName evidence="2">Uncharacterized protein</fullName>
    </submittedName>
</protein>
<feature type="non-terminal residue" evidence="2">
    <location>
        <position position="78"/>
    </location>
</feature>
<evidence type="ECO:0000313" key="2">
    <source>
        <dbReference type="EMBL" id="CAA9344833.1"/>
    </source>
</evidence>
<accession>A0A6J4LZ85</accession>
<feature type="transmembrane region" description="Helical" evidence="1">
    <location>
        <begin position="6"/>
        <end position="30"/>
    </location>
</feature>
<evidence type="ECO:0000256" key="1">
    <source>
        <dbReference type="SAM" id="Phobius"/>
    </source>
</evidence>
<dbReference type="EMBL" id="CADCTV010000587">
    <property type="protein sequence ID" value="CAA9344833.1"/>
    <property type="molecule type" value="Genomic_DNA"/>
</dbReference>
<dbReference type="AlphaFoldDB" id="A0A6J4LZ85"/>
<sequence>MELSAFTLRIVLLFFPGVLCAVLVDALIVHRERTPAQFLTNAFVLGVGSYLVLYAGRGVGAGSAALLGFPGPPHVSFF</sequence>
<name>A0A6J4LZ85_9BACT</name>
<gene>
    <name evidence="2" type="ORF">AVDCRST_MAG89-2810</name>
</gene>
<reference evidence="2" key="1">
    <citation type="submission" date="2020-02" db="EMBL/GenBank/DDBJ databases">
        <authorList>
            <person name="Meier V. D."/>
        </authorList>
    </citation>
    <scope>NUCLEOTIDE SEQUENCE</scope>
    <source>
        <strain evidence="2">AVDCRST_MAG89</strain>
    </source>
</reference>
<keyword evidence="1" id="KW-0472">Membrane</keyword>
<organism evidence="2">
    <name type="scientific">uncultured Gemmatimonadota bacterium</name>
    <dbReference type="NCBI Taxonomy" id="203437"/>
    <lineage>
        <taxon>Bacteria</taxon>
        <taxon>Pseudomonadati</taxon>
        <taxon>Gemmatimonadota</taxon>
        <taxon>environmental samples</taxon>
    </lineage>
</organism>